<organism evidence="1">
    <name type="scientific">marine metagenome</name>
    <dbReference type="NCBI Taxonomy" id="408172"/>
    <lineage>
        <taxon>unclassified sequences</taxon>
        <taxon>metagenomes</taxon>
        <taxon>ecological metagenomes</taxon>
    </lineage>
</organism>
<feature type="non-terminal residue" evidence="1">
    <location>
        <position position="116"/>
    </location>
</feature>
<dbReference type="Gene3D" id="1.25.40.10">
    <property type="entry name" value="Tetratricopeptide repeat domain"/>
    <property type="match status" value="1"/>
</dbReference>
<accession>A0A382KZD0</accession>
<dbReference type="AlphaFoldDB" id="A0A382KZD0"/>
<reference evidence="1" key="1">
    <citation type="submission" date="2018-05" db="EMBL/GenBank/DDBJ databases">
        <authorList>
            <person name="Lanie J.A."/>
            <person name="Ng W.-L."/>
            <person name="Kazmierczak K.M."/>
            <person name="Andrzejewski T.M."/>
            <person name="Davidsen T.M."/>
            <person name="Wayne K.J."/>
            <person name="Tettelin H."/>
            <person name="Glass J.I."/>
            <person name="Rusch D."/>
            <person name="Podicherti R."/>
            <person name="Tsui H.-C.T."/>
            <person name="Winkler M.E."/>
        </authorList>
    </citation>
    <scope>NUCLEOTIDE SEQUENCE</scope>
</reference>
<name>A0A382KZD0_9ZZZZ</name>
<evidence type="ECO:0000313" key="1">
    <source>
        <dbReference type="EMBL" id="SVC29820.1"/>
    </source>
</evidence>
<dbReference type="InterPro" id="IPR011990">
    <property type="entry name" value="TPR-like_helical_dom_sf"/>
</dbReference>
<protein>
    <submittedName>
        <fullName evidence="1">Uncharacterized protein</fullName>
    </submittedName>
</protein>
<dbReference type="SUPFAM" id="SSF48452">
    <property type="entry name" value="TPR-like"/>
    <property type="match status" value="1"/>
</dbReference>
<gene>
    <name evidence="1" type="ORF">METZ01_LOCUS282674</name>
</gene>
<sequence length="116" mass="13596">MKKLAQIIILILLIFSNVSAEKRDNELNNLFKQLKNSENTKAIEIENKIWKIWITHPSDDRRGYRLTELLAQGSLLINQRKLSKAYGLFSQIILEDPKWAEAWNKRATVLYMMGSY</sequence>
<proteinExistence type="predicted"/>
<dbReference type="EMBL" id="UINC01083779">
    <property type="protein sequence ID" value="SVC29820.1"/>
    <property type="molecule type" value="Genomic_DNA"/>
</dbReference>